<dbReference type="Proteomes" id="UP000657574">
    <property type="component" value="Unassembled WGS sequence"/>
</dbReference>
<keyword evidence="2" id="KW-1185">Reference proteome</keyword>
<sequence>MPVAVSAATAATAMAIAWERVMIMSFVLLLGFRETLAVTAGCVIERTKTPHCCHIEQIGISGLEGLIGSVELLYAAPKES</sequence>
<comment type="caution">
    <text evidence="1">The sequence shown here is derived from an EMBL/GenBank/DDBJ whole genome shotgun (WGS) entry which is preliminary data.</text>
</comment>
<gene>
    <name evidence="1" type="ORF">GCM10010121_067580</name>
</gene>
<accession>A0A917L716</accession>
<dbReference type="AlphaFoldDB" id="A0A917L716"/>
<reference evidence="1" key="2">
    <citation type="submission" date="2020-09" db="EMBL/GenBank/DDBJ databases">
        <authorList>
            <person name="Sun Q."/>
            <person name="Ohkuma M."/>
        </authorList>
    </citation>
    <scope>NUCLEOTIDE SEQUENCE</scope>
    <source>
        <strain evidence="1">JCM 3086</strain>
    </source>
</reference>
<name>A0A917L716_9ACTN</name>
<organism evidence="1 2">
    <name type="scientific">Streptomyces brasiliensis</name>
    <dbReference type="NCBI Taxonomy" id="1954"/>
    <lineage>
        <taxon>Bacteria</taxon>
        <taxon>Bacillati</taxon>
        <taxon>Actinomycetota</taxon>
        <taxon>Actinomycetes</taxon>
        <taxon>Kitasatosporales</taxon>
        <taxon>Streptomycetaceae</taxon>
        <taxon>Streptomyces</taxon>
    </lineage>
</organism>
<proteinExistence type="predicted"/>
<evidence type="ECO:0000313" key="1">
    <source>
        <dbReference type="EMBL" id="GGJ46729.1"/>
    </source>
</evidence>
<protein>
    <submittedName>
        <fullName evidence="1">Uncharacterized protein</fullName>
    </submittedName>
</protein>
<reference evidence="1" key="1">
    <citation type="journal article" date="2014" name="Int. J. Syst. Evol. Microbiol.">
        <title>Complete genome sequence of Corynebacterium casei LMG S-19264T (=DSM 44701T), isolated from a smear-ripened cheese.</title>
        <authorList>
            <consortium name="US DOE Joint Genome Institute (JGI-PGF)"/>
            <person name="Walter F."/>
            <person name="Albersmeier A."/>
            <person name="Kalinowski J."/>
            <person name="Ruckert C."/>
        </authorList>
    </citation>
    <scope>NUCLEOTIDE SEQUENCE</scope>
    <source>
        <strain evidence="1">JCM 3086</strain>
    </source>
</reference>
<evidence type="ECO:0000313" key="2">
    <source>
        <dbReference type="Proteomes" id="UP000657574"/>
    </source>
</evidence>
<dbReference type="EMBL" id="BMQA01000032">
    <property type="protein sequence ID" value="GGJ46729.1"/>
    <property type="molecule type" value="Genomic_DNA"/>
</dbReference>